<gene>
    <name evidence="2" type="ordered locus">Calow_0845</name>
</gene>
<dbReference type="Proteomes" id="UP000006889">
    <property type="component" value="Chromosome"/>
</dbReference>
<dbReference type="HOGENOM" id="CLU_2276137_0_0_9"/>
<evidence type="ECO:0000313" key="2">
    <source>
        <dbReference type="EMBL" id="ADQ04413.1"/>
    </source>
</evidence>
<dbReference type="STRING" id="632518.Calow_0845"/>
<reference evidence="2 3" key="2">
    <citation type="journal article" date="2011" name="J. Bacteriol.">
        <title>Complete genome sequences for the anaerobic, extremely thermophilic plant biomass-degrading bacteria Caldicellulosiruptor hydrothermalis, Caldicellulosiruptor kristjanssonii, Caldicellulosiruptor kronotskyensis, Caldicellulosiruptor owensenis, and Caldicellulosiruptor lactoaceticus.</title>
        <authorList>
            <person name="Blumer-Schuette S.E."/>
            <person name="Ozdemir I."/>
            <person name="Mistry D."/>
            <person name="Lucas S."/>
            <person name="Lapidus A."/>
            <person name="Cheng J.F."/>
            <person name="Goodwin L.A."/>
            <person name="Pitluck S."/>
            <person name="Land M.L."/>
            <person name="Hauser L.J."/>
            <person name="Woyke T."/>
            <person name="Mikhailova N."/>
            <person name="Pati A."/>
            <person name="Kyrpides N.C."/>
            <person name="Ivanova N."/>
            <person name="Detter J.C."/>
            <person name="Walston-Davenport K."/>
            <person name="Han S."/>
            <person name="Adams M.W."/>
            <person name="Kelly R.M."/>
        </authorList>
    </citation>
    <scope>NUCLEOTIDE SEQUENCE [LARGE SCALE GENOMIC DNA]</scope>
    <source>
        <strain evidence="3">ATCC 700167 / DSM 13100 / OL</strain>
    </source>
</reference>
<keyword evidence="1" id="KW-0472">Membrane</keyword>
<dbReference type="RefSeq" id="WP_013411806.1">
    <property type="nucleotide sequence ID" value="NC_014657.1"/>
</dbReference>
<dbReference type="OrthoDB" id="1726459at2"/>
<dbReference type="NCBIfam" id="TIGR01673">
    <property type="entry name" value="holin_LLH"/>
    <property type="match status" value="1"/>
</dbReference>
<dbReference type="TCDB" id="1.E.26.1.4">
    <property type="family name" value="the holin llh (holin llh) family"/>
</dbReference>
<protein>
    <submittedName>
        <fullName evidence="2">Phage holin, LL-H family</fullName>
    </submittedName>
</protein>
<dbReference type="EMBL" id="CP002216">
    <property type="protein sequence ID" value="ADQ04413.1"/>
    <property type="molecule type" value="Genomic_DNA"/>
</dbReference>
<dbReference type="InterPro" id="IPR010026">
    <property type="entry name" value="Phage_holin_LL-H"/>
</dbReference>
<dbReference type="AlphaFoldDB" id="E4Q639"/>
<keyword evidence="3" id="KW-1185">Reference proteome</keyword>
<dbReference type="KEGG" id="cow:Calow_0845"/>
<proteinExistence type="predicted"/>
<feature type="transmembrane region" description="Helical" evidence="1">
    <location>
        <begin position="6"/>
        <end position="28"/>
    </location>
</feature>
<name>E4Q639_CALOW</name>
<keyword evidence="1" id="KW-1133">Transmembrane helix</keyword>
<dbReference type="Pfam" id="PF09682">
    <property type="entry name" value="Phage_holin_6_1"/>
    <property type="match status" value="1"/>
</dbReference>
<sequence>MREAVLQVFIYILQAVIVVLGTFIVAYVKKRLELLQQKIGQERYLLLVEVANNLVKAIEQTFGAGQGELKRSEAIKFLMQNFKLTEDEAEKLVEAAVFEMNKVLKGSNTMQQ</sequence>
<reference key="1">
    <citation type="submission" date="2010-09" db="EMBL/GenBank/DDBJ databases">
        <title>Complete sequence of Caldicellulosiruptor owensensis OL.</title>
        <authorList>
            <consortium name="US DOE Joint Genome Institute"/>
            <person name="Lucas S."/>
            <person name="Copeland A."/>
            <person name="Lapidus A."/>
            <person name="Cheng J.-F."/>
            <person name="Bruce D."/>
            <person name="Goodwin L."/>
            <person name="Pitluck S."/>
            <person name="Davenport K."/>
            <person name="Detter J.C."/>
            <person name="Han C."/>
            <person name="Tapia R."/>
            <person name="Land M."/>
            <person name="Hauser L."/>
            <person name="Chang Y.-J."/>
            <person name="Jeffries C."/>
            <person name="Kyrpides N."/>
            <person name="Ivanova N."/>
            <person name="Mikhailova N."/>
            <person name="Blumer-Schuette S.E."/>
            <person name="Kelly R.M."/>
            <person name="Woyke T."/>
        </authorList>
    </citation>
    <scope>NUCLEOTIDE SEQUENCE</scope>
    <source>
        <strain>OL</strain>
    </source>
</reference>
<accession>E4Q639</accession>
<keyword evidence="1" id="KW-0812">Transmembrane</keyword>
<evidence type="ECO:0000256" key="1">
    <source>
        <dbReference type="SAM" id="Phobius"/>
    </source>
</evidence>
<evidence type="ECO:0000313" key="3">
    <source>
        <dbReference type="Proteomes" id="UP000006889"/>
    </source>
</evidence>
<organism evidence="2 3">
    <name type="scientific">Caldicellulosiruptor owensensis (strain ATCC 700167 / DSM 13100 / OL)</name>
    <dbReference type="NCBI Taxonomy" id="632518"/>
    <lineage>
        <taxon>Bacteria</taxon>
        <taxon>Bacillati</taxon>
        <taxon>Bacillota</taxon>
        <taxon>Bacillota incertae sedis</taxon>
        <taxon>Caldicellulosiruptorales</taxon>
        <taxon>Caldicellulosiruptoraceae</taxon>
        <taxon>Caldicellulosiruptor</taxon>
    </lineage>
</organism>